<gene>
    <name evidence="4" type="ORF">IAD36_00920</name>
</gene>
<comment type="caution">
    <text evidence="4">The sequence shown here is derived from an EMBL/GenBank/DDBJ whole genome shotgun (WGS) entry which is preliminary data.</text>
</comment>
<dbReference type="AlphaFoldDB" id="A0A9D1IYC2"/>
<accession>A0A9D1IYC2</accession>
<feature type="chain" id="PRO_5039259102" evidence="2">
    <location>
        <begin position="29"/>
        <end position="190"/>
    </location>
</feature>
<feature type="non-terminal residue" evidence="4">
    <location>
        <position position="190"/>
    </location>
</feature>
<evidence type="ECO:0000256" key="1">
    <source>
        <dbReference type="ARBA" id="ARBA00008814"/>
    </source>
</evidence>
<protein>
    <submittedName>
        <fullName evidence="4">ABC transporter substrate-binding protein</fullName>
    </submittedName>
</protein>
<dbReference type="SUPFAM" id="SSF53807">
    <property type="entry name" value="Helical backbone' metal receptor"/>
    <property type="match status" value="1"/>
</dbReference>
<dbReference type="PROSITE" id="PS50983">
    <property type="entry name" value="FE_B12_PBP"/>
    <property type="match status" value="1"/>
</dbReference>
<dbReference type="InterPro" id="IPR002491">
    <property type="entry name" value="ABC_transptr_periplasmic_BD"/>
</dbReference>
<name>A0A9D1IYC2_9FIRM</name>
<dbReference type="PANTHER" id="PTHR30535:SF34">
    <property type="entry name" value="MOLYBDATE-BINDING PROTEIN MOLA"/>
    <property type="match status" value="1"/>
</dbReference>
<dbReference type="EMBL" id="DVHH01000021">
    <property type="protein sequence ID" value="HIR54157.1"/>
    <property type="molecule type" value="Genomic_DNA"/>
</dbReference>
<evidence type="ECO:0000256" key="2">
    <source>
        <dbReference type="SAM" id="SignalP"/>
    </source>
</evidence>
<evidence type="ECO:0000313" key="5">
    <source>
        <dbReference type="Proteomes" id="UP000824238"/>
    </source>
</evidence>
<reference evidence="4" key="1">
    <citation type="submission" date="2020-10" db="EMBL/GenBank/DDBJ databases">
        <authorList>
            <person name="Gilroy R."/>
        </authorList>
    </citation>
    <scope>NUCLEOTIDE SEQUENCE</scope>
    <source>
        <strain evidence="4">ChiGjej3B3-7149</strain>
    </source>
</reference>
<dbReference type="Pfam" id="PF01497">
    <property type="entry name" value="Peripla_BP_2"/>
    <property type="match status" value="1"/>
</dbReference>
<organism evidence="4 5">
    <name type="scientific">Candidatus Scatomorpha intestinigallinarum</name>
    <dbReference type="NCBI Taxonomy" id="2840923"/>
    <lineage>
        <taxon>Bacteria</taxon>
        <taxon>Bacillati</taxon>
        <taxon>Bacillota</taxon>
        <taxon>Clostridia</taxon>
        <taxon>Eubacteriales</taxon>
        <taxon>Candidatus Scatomorpha</taxon>
    </lineage>
</organism>
<dbReference type="Proteomes" id="UP000824238">
    <property type="component" value="Unassembled WGS sequence"/>
</dbReference>
<dbReference type="Gene3D" id="3.40.50.1980">
    <property type="entry name" value="Nitrogenase molybdenum iron protein domain"/>
    <property type="match status" value="1"/>
</dbReference>
<dbReference type="PROSITE" id="PS51257">
    <property type="entry name" value="PROKAR_LIPOPROTEIN"/>
    <property type="match status" value="1"/>
</dbReference>
<feature type="domain" description="Fe/B12 periplasmic-binding" evidence="3">
    <location>
        <begin position="59"/>
        <end position="190"/>
    </location>
</feature>
<reference evidence="4" key="2">
    <citation type="journal article" date="2021" name="PeerJ">
        <title>Extensive microbial diversity within the chicken gut microbiome revealed by metagenomics and culture.</title>
        <authorList>
            <person name="Gilroy R."/>
            <person name="Ravi A."/>
            <person name="Getino M."/>
            <person name="Pursley I."/>
            <person name="Horton D.L."/>
            <person name="Alikhan N.F."/>
            <person name="Baker D."/>
            <person name="Gharbi K."/>
            <person name="Hall N."/>
            <person name="Watson M."/>
            <person name="Adriaenssens E.M."/>
            <person name="Foster-Nyarko E."/>
            <person name="Jarju S."/>
            <person name="Secka A."/>
            <person name="Antonio M."/>
            <person name="Oren A."/>
            <person name="Chaudhuri R.R."/>
            <person name="La Ragione R."/>
            <person name="Hildebrand F."/>
            <person name="Pallen M.J."/>
        </authorList>
    </citation>
    <scope>NUCLEOTIDE SEQUENCE</scope>
    <source>
        <strain evidence="4">ChiGjej3B3-7149</strain>
    </source>
</reference>
<feature type="signal peptide" evidence="2">
    <location>
        <begin position="1"/>
        <end position="28"/>
    </location>
</feature>
<proteinExistence type="inferred from homology"/>
<comment type="similarity">
    <text evidence="1">Belongs to the bacterial solute-binding protein 8 family.</text>
</comment>
<sequence length="190" mass="20128">MKHLKKAAAALLAAALAATLCACGQAPAQETPENTETVTEGRTITDALGREVALPETVEKIIPLGNTPRMISYLGLAEKVVGYSGMDPEKVTPLVAYAYVNRELWAEVPIVGTDAAGNTSYYPEQMILAAPDVILCTATSGEADEIQRKTGIPVVAVSQGTLFGEDFEQSLRIIGEVCGVSERAEEVIAY</sequence>
<evidence type="ECO:0000259" key="3">
    <source>
        <dbReference type="PROSITE" id="PS50983"/>
    </source>
</evidence>
<keyword evidence="2" id="KW-0732">Signal</keyword>
<evidence type="ECO:0000313" key="4">
    <source>
        <dbReference type="EMBL" id="HIR54157.1"/>
    </source>
</evidence>
<dbReference type="PANTHER" id="PTHR30535">
    <property type="entry name" value="VITAMIN B12-BINDING PROTEIN"/>
    <property type="match status" value="1"/>
</dbReference>
<dbReference type="InterPro" id="IPR050902">
    <property type="entry name" value="ABC_Transporter_SBP"/>
</dbReference>